<evidence type="ECO:0000259" key="2">
    <source>
        <dbReference type="PROSITE" id="PS50994"/>
    </source>
</evidence>
<dbReference type="GO" id="GO:0015074">
    <property type="term" value="P:DNA integration"/>
    <property type="evidence" value="ECO:0007669"/>
    <property type="project" value="InterPro"/>
</dbReference>
<dbReference type="SUPFAM" id="SSF53098">
    <property type="entry name" value="Ribonuclease H-like"/>
    <property type="match status" value="1"/>
</dbReference>
<dbReference type="Pfam" id="PF00665">
    <property type="entry name" value="rve"/>
    <property type="match status" value="1"/>
</dbReference>
<dbReference type="InterPro" id="IPR048020">
    <property type="entry name" value="Transpos_IS3"/>
</dbReference>
<dbReference type="InterPro" id="IPR050900">
    <property type="entry name" value="Transposase_IS3/IS150/IS904"/>
</dbReference>
<dbReference type="Proteomes" id="UP000036045">
    <property type="component" value="Unassembled WGS sequence"/>
</dbReference>
<keyword evidence="4" id="KW-1185">Reference proteome</keyword>
<dbReference type="NCBIfam" id="NF033516">
    <property type="entry name" value="transpos_IS3"/>
    <property type="match status" value="1"/>
</dbReference>
<dbReference type="PATRIC" id="fig|1397.4.peg.5268"/>
<dbReference type="InterPro" id="IPR001584">
    <property type="entry name" value="Integrase_cat-core"/>
</dbReference>
<evidence type="ECO:0000313" key="4">
    <source>
        <dbReference type="Proteomes" id="UP000036045"/>
    </source>
</evidence>
<dbReference type="InterPro" id="IPR036397">
    <property type="entry name" value="RNaseH_sf"/>
</dbReference>
<proteinExistence type="predicted"/>
<name>A0A0J1HKK2_NIACI</name>
<organism evidence="3 4">
    <name type="scientific">Niallia circulans</name>
    <name type="common">Bacillus circulans</name>
    <dbReference type="NCBI Taxonomy" id="1397"/>
    <lineage>
        <taxon>Bacteria</taxon>
        <taxon>Bacillati</taxon>
        <taxon>Bacillota</taxon>
        <taxon>Bacilli</taxon>
        <taxon>Bacillales</taxon>
        <taxon>Bacillaceae</taxon>
        <taxon>Niallia</taxon>
    </lineage>
</organism>
<dbReference type="InterPro" id="IPR025948">
    <property type="entry name" value="HTH-like_dom"/>
</dbReference>
<dbReference type="AlphaFoldDB" id="A0A0J1HKK2"/>
<dbReference type="Gene3D" id="3.30.420.10">
    <property type="entry name" value="Ribonuclease H-like superfamily/Ribonuclease H"/>
    <property type="match status" value="1"/>
</dbReference>
<gene>
    <name evidence="3" type="ORF">ABW02_26085</name>
</gene>
<dbReference type="PANTHER" id="PTHR46889">
    <property type="entry name" value="TRANSPOSASE INSF FOR INSERTION SEQUENCE IS3B-RELATED"/>
    <property type="match status" value="1"/>
</dbReference>
<dbReference type="GO" id="GO:0003676">
    <property type="term" value="F:nucleic acid binding"/>
    <property type="evidence" value="ECO:0007669"/>
    <property type="project" value="InterPro"/>
</dbReference>
<dbReference type="EMBL" id="LDPH01000074">
    <property type="protein sequence ID" value="KLV14288.1"/>
    <property type="molecule type" value="Genomic_DNA"/>
</dbReference>
<reference evidence="3 4" key="1">
    <citation type="submission" date="2015-05" db="EMBL/GenBank/DDBJ databases">
        <title>Whole genome sequence and identification of bacterial endophytes from Costus igneus.</title>
        <authorList>
            <person name="Lee Y.P."/>
            <person name="Gan H.M."/>
            <person name="Eng W."/>
            <person name="Wheatley M.S."/>
            <person name="Caraballo A."/>
            <person name="Polter S."/>
            <person name="Savka M.A."/>
            <person name="Hudson A.O."/>
        </authorList>
    </citation>
    <scope>NUCLEOTIDE SEQUENCE [LARGE SCALE GENOMIC DNA]</scope>
    <source>
        <strain evidence="3 4">RIT379</strain>
    </source>
</reference>
<dbReference type="Pfam" id="PF13276">
    <property type="entry name" value="HTH_21"/>
    <property type="match status" value="1"/>
</dbReference>
<dbReference type="PANTHER" id="PTHR46889:SF4">
    <property type="entry name" value="TRANSPOSASE INSO FOR INSERTION SEQUENCE ELEMENT IS911B-RELATED"/>
    <property type="match status" value="1"/>
</dbReference>
<protein>
    <submittedName>
        <fullName evidence="3">Transposase</fullName>
    </submittedName>
</protein>
<sequence length="235" mass="27809">MKILHEKVEGIFGYRQMTLHMNRQFKERLNHKRIYRLMKVVGLRSIIRIKKKRYKRSVPQQVAENILNREFTATKPNEKWVTDVTEFKYGSSKKAYLSAIRDLYDGSIVSYVLGHSNNNELVFQTLDQATVLLLEEEHPIIHSDRGYQYTSKGFKLKVDEAEITHSMSRVGKCIDNGPMESFWGTLKCEKYYLHKYKTFEELSLAIDDYIQFYNNNRYQKRLNGLSPMEYRVKAA</sequence>
<accession>A0A0J1HKK2</accession>
<comment type="function">
    <text evidence="1">Involved in the transposition of the insertion sequence.</text>
</comment>
<evidence type="ECO:0000256" key="1">
    <source>
        <dbReference type="ARBA" id="ARBA00002286"/>
    </source>
</evidence>
<comment type="caution">
    <text evidence="3">The sequence shown here is derived from an EMBL/GenBank/DDBJ whole genome shotgun (WGS) entry which is preliminary data.</text>
</comment>
<dbReference type="InterPro" id="IPR012337">
    <property type="entry name" value="RNaseH-like_sf"/>
</dbReference>
<dbReference type="PROSITE" id="PS50994">
    <property type="entry name" value="INTEGRASE"/>
    <property type="match status" value="1"/>
</dbReference>
<evidence type="ECO:0000313" key="3">
    <source>
        <dbReference type="EMBL" id="KLV14288.1"/>
    </source>
</evidence>
<dbReference type="Pfam" id="PF13333">
    <property type="entry name" value="rve_2"/>
    <property type="match status" value="1"/>
</dbReference>
<feature type="domain" description="Integrase catalytic" evidence="2">
    <location>
        <begin position="72"/>
        <end position="235"/>
    </location>
</feature>